<organism evidence="1 2">
    <name type="scientific">Silicimonas algicola</name>
    <dbReference type="NCBI Taxonomy" id="1826607"/>
    <lineage>
        <taxon>Bacteria</taxon>
        <taxon>Pseudomonadati</taxon>
        <taxon>Pseudomonadota</taxon>
        <taxon>Alphaproteobacteria</taxon>
        <taxon>Rhodobacterales</taxon>
        <taxon>Paracoccaceae</taxon>
    </lineage>
</organism>
<protein>
    <submittedName>
        <fullName evidence="1">Uncharacterized protein</fullName>
    </submittedName>
</protein>
<accession>A0A316G2V8</accession>
<name>A0A316G2V8_9RHOB</name>
<dbReference type="Proteomes" id="UP000245390">
    <property type="component" value="Unassembled WGS sequence"/>
</dbReference>
<gene>
    <name evidence="1" type="ORF">C8D95_108161</name>
</gene>
<reference evidence="1 2" key="1">
    <citation type="submission" date="2018-05" db="EMBL/GenBank/DDBJ databases">
        <title>Genomic Encyclopedia of Type Strains, Phase IV (KMG-IV): sequencing the most valuable type-strain genomes for metagenomic binning, comparative biology and taxonomic classification.</title>
        <authorList>
            <person name="Goeker M."/>
        </authorList>
    </citation>
    <scope>NUCLEOTIDE SEQUENCE [LARGE SCALE GENOMIC DNA]</scope>
    <source>
        <strain evidence="1 2">DSM 103371</strain>
    </source>
</reference>
<proteinExistence type="predicted"/>
<dbReference type="OrthoDB" id="7876148at2"/>
<dbReference type="EMBL" id="QGGV01000008">
    <property type="protein sequence ID" value="PWK55281.1"/>
    <property type="molecule type" value="Genomic_DNA"/>
</dbReference>
<dbReference type="AlphaFoldDB" id="A0A316G2V8"/>
<keyword evidence="2" id="KW-1185">Reference proteome</keyword>
<dbReference type="RefSeq" id="WP_109760274.1">
    <property type="nucleotide sequence ID" value="NZ_CP034588.1"/>
</dbReference>
<evidence type="ECO:0000313" key="2">
    <source>
        <dbReference type="Proteomes" id="UP000245390"/>
    </source>
</evidence>
<evidence type="ECO:0000313" key="1">
    <source>
        <dbReference type="EMBL" id="PWK55281.1"/>
    </source>
</evidence>
<dbReference type="KEGG" id="salo:EF888_06460"/>
<comment type="caution">
    <text evidence="1">The sequence shown here is derived from an EMBL/GenBank/DDBJ whole genome shotgun (WGS) entry which is preliminary data.</text>
</comment>
<sequence length="86" mass="9428">MSILEEVADGLAKRTTELMARTGIDTIEKRIADEIGSSSPTLQETYLTAMRIRKAEARGHRLLDKYEKGDAIPKAGISSAPQEMGH</sequence>